<reference evidence="2" key="1">
    <citation type="submission" date="2022-10" db="EMBL/GenBank/DDBJ databases">
        <authorList>
            <person name="Hyden B.L."/>
            <person name="Feng K."/>
            <person name="Yates T."/>
            <person name="Jawdy S."/>
            <person name="Smart L.B."/>
            <person name="Muchero W."/>
        </authorList>
    </citation>
    <scope>NUCLEOTIDE SEQUENCE</scope>
    <source>
        <tissue evidence="2">Shoot tip</tissue>
    </source>
</reference>
<protein>
    <submittedName>
        <fullName evidence="2">Uncharacterized protein</fullName>
    </submittedName>
</protein>
<keyword evidence="1" id="KW-0378">Hydrolase</keyword>
<dbReference type="SUPFAM" id="SSF52972">
    <property type="entry name" value="ITPase-like"/>
    <property type="match status" value="1"/>
</dbReference>
<reference evidence="2" key="2">
    <citation type="journal article" date="2023" name="Int. J. Mol. Sci.">
        <title>De Novo Assembly and Annotation of 11 Diverse Shrub Willow (Salix) Genomes Reveals Novel Gene Organization in Sex-Linked Regions.</title>
        <authorList>
            <person name="Hyden B."/>
            <person name="Feng K."/>
            <person name="Yates T.B."/>
            <person name="Jawdy S."/>
            <person name="Cereghino C."/>
            <person name="Smart L.B."/>
            <person name="Muchero W."/>
        </authorList>
    </citation>
    <scope>NUCLEOTIDE SEQUENCE</scope>
    <source>
        <tissue evidence="2">Shoot tip</tissue>
    </source>
</reference>
<proteinExistence type="predicted"/>
<dbReference type="PANTHER" id="PTHR43213">
    <property type="entry name" value="BIFUNCTIONAL DTTP/UTP PYROPHOSPHATASE/METHYLTRANSFERASE PROTEIN-RELATED"/>
    <property type="match status" value="1"/>
</dbReference>
<name>A0ABQ9B1H7_9ROSI</name>
<dbReference type="InterPro" id="IPR029001">
    <property type="entry name" value="ITPase-like_fam"/>
</dbReference>
<organism evidence="2 3">
    <name type="scientific">Salix suchowensis</name>
    <dbReference type="NCBI Taxonomy" id="1278906"/>
    <lineage>
        <taxon>Eukaryota</taxon>
        <taxon>Viridiplantae</taxon>
        <taxon>Streptophyta</taxon>
        <taxon>Embryophyta</taxon>
        <taxon>Tracheophyta</taxon>
        <taxon>Spermatophyta</taxon>
        <taxon>Magnoliopsida</taxon>
        <taxon>eudicotyledons</taxon>
        <taxon>Gunneridae</taxon>
        <taxon>Pentapetalae</taxon>
        <taxon>rosids</taxon>
        <taxon>fabids</taxon>
        <taxon>Malpighiales</taxon>
        <taxon>Salicaceae</taxon>
        <taxon>Saliceae</taxon>
        <taxon>Salix</taxon>
    </lineage>
</organism>
<dbReference type="Pfam" id="PF02545">
    <property type="entry name" value="Maf"/>
    <property type="match status" value="1"/>
</dbReference>
<keyword evidence="3" id="KW-1185">Reference proteome</keyword>
<dbReference type="Proteomes" id="UP001141253">
    <property type="component" value="Chromosome 7"/>
</dbReference>
<comment type="caution">
    <text evidence="2">The sequence shown here is derived from an EMBL/GenBank/DDBJ whole genome shotgun (WGS) entry which is preliminary data.</text>
</comment>
<evidence type="ECO:0000313" key="3">
    <source>
        <dbReference type="Proteomes" id="UP001141253"/>
    </source>
</evidence>
<gene>
    <name evidence="2" type="ORF">OIU77_003462</name>
</gene>
<accession>A0ABQ9B1H7</accession>
<evidence type="ECO:0000256" key="1">
    <source>
        <dbReference type="ARBA" id="ARBA00022801"/>
    </source>
</evidence>
<sequence>MKFESERLRIEGHVEEDAQATLLITADTVVVSHGMVREKPNNKEEAREFIKGYSGGHAAVIGSVVVSNLTTGIRKGAWEKAEVYFHEIPDEIIDSVVNFVNAFSLLDFVSKAIFSASLFLISLLMMRCVLD</sequence>
<dbReference type="InterPro" id="IPR003697">
    <property type="entry name" value="Maf-like"/>
</dbReference>
<dbReference type="PANTHER" id="PTHR43213:SF4">
    <property type="entry name" value="7-METHYL-GTP PYROPHOSPHATASE"/>
    <property type="match status" value="1"/>
</dbReference>
<dbReference type="Gene3D" id="3.90.950.10">
    <property type="match status" value="1"/>
</dbReference>
<dbReference type="EMBL" id="JAPFFI010000014">
    <property type="protein sequence ID" value="KAJ6367085.1"/>
    <property type="molecule type" value="Genomic_DNA"/>
</dbReference>
<evidence type="ECO:0000313" key="2">
    <source>
        <dbReference type="EMBL" id="KAJ6367085.1"/>
    </source>
</evidence>